<dbReference type="PANTHER" id="PTHR12276">
    <property type="entry name" value="EPSIN/ENT-RELATED"/>
    <property type="match status" value="1"/>
</dbReference>
<evidence type="ECO:0000313" key="4">
    <source>
        <dbReference type="Proteomes" id="UP000054350"/>
    </source>
</evidence>
<reference evidence="4" key="2">
    <citation type="submission" date="2009-11" db="EMBL/GenBank/DDBJ databases">
        <title>The Genome Sequence of Allomyces macrogynus strain ATCC 38327.</title>
        <authorList>
            <consortium name="The Broad Institute Genome Sequencing Platform"/>
            <person name="Russ C."/>
            <person name="Cuomo C."/>
            <person name="Shea T."/>
            <person name="Young S.K."/>
            <person name="Zeng Q."/>
            <person name="Koehrsen M."/>
            <person name="Haas B."/>
            <person name="Borodovsky M."/>
            <person name="Guigo R."/>
            <person name="Alvarado L."/>
            <person name="Berlin A."/>
            <person name="Borenstein D."/>
            <person name="Chen Z."/>
            <person name="Engels R."/>
            <person name="Freedman E."/>
            <person name="Gellesch M."/>
            <person name="Goldberg J."/>
            <person name="Griggs A."/>
            <person name="Gujja S."/>
            <person name="Heiman D."/>
            <person name="Hepburn T."/>
            <person name="Howarth C."/>
            <person name="Jen D."/>
            <person name="Larson L."/>
            <person name="Lewis B."/>
            <person name="Mehta T."/>
            <person name="Park D."/>
            <person name="Pearson M."/>
            <person name="Roberts A."/>
            <person name="Saif S."/>
            <person name="Shenoy N."/>
            <person name="Sisk P."/>
            <person name="Stolte C."/>
            <person name="Sykes S."/>
            <person name="Walk T."/>
            <person name="White J."/>
            <person name="Yandava C."/>
            <person name="Burger G."/>
            <person name="Gray M.W."/>
            <person name="Holland P.W.H."/>
            <person name="King N."/>
            <person name="Lang F.B.F."/>
            <person name="Roger A.J."/>
            <person name="Ruiz-Trillo I."/>
            <person name="Lander E."/>
            <person name="Nusbaum C."/>
        </authorList>
    </citation>
    <scope>NUCLEOTIDE SEQUENCE [LARGE SCALE GENOMIC DNA]</scope>
    <source>
        <strain evidence="4">ATCC 38327</strain>
    </source>
</reference>
<dbReference type="Pfam" id="PF01417">
    <property type="entry name" value="ENTH"/>
    <property type="match status" value="1"/>
</dbReference>
<dbReference type="SUPFAM" id="SSF48464">
    <property type="entry name" value="ENTH/VHS domain"/>
    <property type="match status" value="1"/>
</dbReference>
<dbReference type="SMART" id="SM00273">
    <property type="entry name" value="ENTH"/>
    <property type="match status" value="1"/>
</dbReference>
<keyword evidence="4" id="KW-1185">Reference proteome</keyword>
<dbReference type="EMBL" id="GG745336">
    <property type="protein sequence ID" value="KNE60422.1"/>
    <property type="molecule type" value="Genomic_DNA"/>
</dbReference>
<feature type="domain" description="ENTH" evidence="2">
    <location>
        <begin position="20"/>
        <end position="153"/>
    </location>
</feature>
<dbReference type="VEuPathDB" id="FungiDB:AMAG_05812"/>
<evidence type="ECO:0000313" key="3">
    <source>
        <dbReference type="EMBL" id="KNE60422.1"/>
    </source>
</evidence>
<name>A0A0L0SDA0_ALLM3</name>
<dbReference type="InterPro" id="IPR013809">
    <property type="entry name" value="ENTH"/>
</dbReference>
<dbReference type="GO" id="GO:0005886">
    <property type="term" value="C:plasma membrane"/>
    <property type="evidence" value="ECO:0007669"/>
    <property type="project" value="TreeGrafter"/>
</dbReference>
<dbReference type="Proteomes" id="UP000054350">
    <property type="component" value="Unassembled WGS sequence"/>
</dbReference>
<dbReference type="GO" id="GO:0006897">
    <property type="term" value="P:endocytosis"/>
    <property type="evidence" value="ECO:0007669"/>
    <property type="project" value="TreeGrafter"/>
</dbReference>
<dbReference type="GO" id="GO:0030276">
    <property type="term" value="F:clathrin binding"/>
    <property type="evidence" value="ECO:0007669"/>
    <property type="project" value="TreeGrafter"/>
</dbReference>
<sequence>MNFGNFDVHDIKSAFNKVKATVMQLTEMEQKVKEATNAEAWGASSSLMQEIAKGTYDYQGFNEIMPAIYKRFTPEGGHTWRNVYKALTLIEYLIKNGSDRVIEYVRSHTYELKTCLNFTYIDEKGKDQGINGTPFPPSMSPPLCPSHSTPSQEE</sequence>
<dbReference type="GO" id="GO:0030125">
    <property type="term" value="C:clathrin vesicle coat"/>
    <property type="evidence" value="ECO:0007669"/>
    <property type="project" value="TreeGrafter"/>
</dbReference>
<dbReference type="GO" id="GO:0005768">
    <property type="term" value="C:endosome"/>
    <property type="evidence" value="ECO:0007669"/>
    <property type="project" value="TreeGrafter"/>
</dbReference>
<dbReference type="GO" id="GO:0005543">
    <property type="term" value="F:phospholipid binding"/>
    <property type="evidence" value="ECO:0007669"/>
    <property type="project" value="TreeGrafter"/>
</dbReference>
<dbReference type="InterPro" id="IPR008942">
    <property type="entry name" value="ENTH_VHS"/>
</dbReference>
<proteinExistence type="predicted"/>
<evidence type="ECO:0000259" key="2">
    <source>
        <dbReference type="PROSITE" id="PS50942"/>
    </source>
</evidence>
<reference evidence="3 4" key="1">
    <citation type="submission" date="2009-11" db="EMBL/GenBank/DDBJ databases">
        <title>Annotation of Allomyces macrogynus ATCC 38327.</title>
        <authorList>
            <consortium name="The Broad Institute Genome Sequencing Platform"/>
            <person name="Russ C."/>
            <person name="Cuomo C."/>
            <person name="Burger G."/>
            <person name="Gray M.W."/>
            <person name="Holland P.W.H."/>
            <person name="King N."/>
            <person name="Lang F.B.F."/>
            <person name="Roger A.J."/>
            <person name="Ruiz-Trillo I."/>
            <person name="Young S.K."/>
            <person name="Zeng Q."/>
            <person name="Gargeya S."/>
            <person name="Fitzgerald M."/>
            <person name="Haas B."/>
            <person name="Abouelleil A."/>
            <person name="Alvarado L."/>
            <person name="Arachchi H.M."/>
            <person name="Berlin A."/>
            <person name="Chapman S.B."/>
            <person name="Gearin G."/>
            <person name="Goldberg J."/>
            <person name="Griggs A."/>
            <person name="Gujja S."/>
            <person name="Hansen M."/>
            <person name="Heiman D."/>
            <person name="Howarth C."/>
            <person name="Larimer J."/>
            <person name="Lui A."/>
            <person name="MacDonald P.J.P."/>
            <person name="McCowen C."/>
            <person name="Montmayeur A."/>
            <person name="Murphy C."/>
            <person name="Neiman D."/>
            <person name="Pearson M."/>
            <person name="Priest M."/>
            <person name="Roberts A."/>
            <person name="Saif S."/>
            <person name="Shea T."/>
            <person name="Sisk P."/>
            <person name="Stolte C."/>
            <person name="Sykes S."/>
            <person name="Wortman J."/>
            <person name="Nusbaum C."/>
            <person name="Birren B."/>
        </authorList>
    </citation>
    <scope>NUCLEOTIDE SEQUENCE [LARGE SCALE GENOMIC DNA]</scope>
    <source>
        <strain evidence="3 4">ATCC 38327</strain>
    </source>
</reference>
<feature type="region of interest" description="Disordered" evidence="1">
    <location>
        <begin position="127"/>
        <end position="154"/>
    </location>
</feature>
<protein>
    <recommendedName>
        <fullName evidence="2">ENTH domain-containing protein</fullName>
    </recommendedName>
</protein>
<dbReference type="PANTHER" id="PTHR12276:SF45">
    <property type="entry name" value="CLATHRIN INTERACTOR 1"/>
    <property type="match status" value="1"/>
</dbReference>
<accession>A0A0L0SDA0</accession>
<dbReference type="PROSITE" id="PS50942">
    <property type="entry name" value="ENTH"/>
    <property type="match status" value="1"/>
</dbReference>
<dbReference type="FunFam" id="1.25.40.90:FF:000006">
    <property type="entry name" value="Clathrin interactor 1"/>
    <property type="match status" value="1"/>
</dbReference>
<dbReference type="STRING" id="578462.A0A0L0SDA0"/>
<dbReference type="AlphaFoldDB" id="A0A0L0SDA0"/>
<dbReference type="OrthoDB" id="4033880at2759"/>
<organism evidence="3 4">
    <name type="scientific">Allomyces macrogynus (strain ATCC 38327)</name>
    <name type="common">Allomyces javanicus var. macrogynus</name>
    <dbReference type="NCBI Taxonomy" id="578462"/>
    <lineage>
        <taxon>Eukaryota</taxon>
        <taxon>Fungi</taxon>
        <taxon>Fungi incertae sedis</taxon>
        <taxon>Blastocladiomycota</taxon>
        <taxon>Blastocladiomycetes</taxon>
        <taxon>Blastocladiales</taxon>
        <taxon>Blastocladiaceae</taxon>
        <taxon>Allomyces</taxon>
    </lineage>
</organism>
<evidence type="ECO:0000256" key="1">
    <source>
        <dbReference type="SAM" id="MobiDB-lite"/>
    </source>
</evidence>
<feature type="compositionally biased region" description="Pro residues" evidence="1">
    <location>
        <begin position="134"/>
        <end position="144"/>
    </location>
</feature>
<dbReference type="Gene3D" id="1.25.40.90">
    <property type="match status" value="1"/>
</dbReference>
<dbReference type="eggNOG" id="KOG2056">
    <property type="taxonomic scope" value="Eukaryota"/>
</dbReference>
<gene>
    <name evidence="3" type="ORF">AMAG_05812</name>
</gene>
<dbReference type="OMA" id="QHCREGL"/>